<evidence type="ECO:0000313" key="2">
    <source>
        <dbReference type="EMBL" id="SIN87655.1"/>
    </source>
</evidence>
<dbReference type="Gene3D" id="3.40.630.30">
    <property type="match status" value="1"/>
</dbReference>
<feature type="domain" description="N-acetyltransferase" evidence="1">
    <location>
        <begin position="7"/>
        <end position="164"/>
    </location>
</feature>
<sequence>MLTTARLTLRPAEPGDLPALHAIFSDPQVMRHWSTPPDATLEATAERLEGFMRGERALGPELMILHEGRLIGRIGLWRKWEVGYILAASAWGRGFASEALRALCAEAFARHPDCPAITADIDPRNVASGRVLEKAGFTVTHHEKNTFFINGEWSDSTYFSLPRPAPSPG</sequence>
<keyword evidence="3" id="KW-1185">Reference proteome</keyword>
<dbReference type="STRING" id="1217970.SAMN05444002_1181"/>
<reference evidence="3" key="1">
    <citation type="submission" date="2016-11" db="EMBL/GenBank/DDBJ databases">
        <authorList>
            <person name="Varghese N."/>
            <person name="Submissions S."/>
        </authorList>
    </citation>
    <scope>NUCLEOTIDE SEQUENCE [LARGE SCALE GENOMIC DNA]</scope>
    <source>
        <strain evidence="3">DSM 29440</strain>
    </source>
</reference>
<evidence type="ECO:0000259" key="1">
    <source>
        <dbReference type="PROSITE" id="PS51186"/>
    </source>
</evidence>
<dbReference type="PANTHER" id="PTHR43792">
    <property type="entry name" value="GNAT FAMILY, PUTATIVE (AFU_ORTHOLOGUE AFUA_3G00765)-RELATED-RELATED"/>
    <property type="match status" value="1"/>
</dbReference>
<dbReference type="PANTHER" id="PTHR43792:SF1">
    <property type="entry name" value="N-ACETYLTRANSFERASE DOMAIN-CONTAINING PROTEIN"/>
    <property type="match status" value="1"/>
</dbReference>
<evidence type="ECO:0000313" key="3">
    <source>
        <dbReference type="Proteomes" id="UP000184932"/>
    </source>
</evidence>
<name>A0A1N6EX75_9RHOB</name>
<dbReference type="OrthoDB" id="9804153at2"/>
<dbReference type="SUPFAM" id="SSF55729">
    <property type="entry name" value="Acyl-CoA N-acyltransferases (Nat)"/>
    <property type="match status" value="1"/>
</dbReference>
<dbReference type="InterPro" id="IPR016181">
    <property type="entry name" value="Acyl_CoA_acyltransferase"/>
</dbReference>
<dbReference type="Pfam" id="PF13302">
    <property type="entry name" value="Acetyltransf_3"/>
    <property type="match status" value="1"/>
</dbReference>
<dbReference type="PROSITE" id="PS51186">
    <property type="entry name" value="GNAT"/>
    <property type="match status" value="1"/>
</dbReference>
<keyword evidence="2" id="KW-0808">Transferase</keyword>
<dbReference type="InterPro" id="IPR000182">
    <property type="entry name" value="GNAT_dom"/>
</dbReference>
<gene>
    <name evidence="2" type="ORF">SAMN05444002_1181</name>
</gene>
<dbReference type="GO" id="GO:0016747">
    <property type="term" value="F:acyltransferase activity, transferring groups other than amino-acyl groups"/>
    <property type="evidence" value="ECO:0007669"/>
    <property type="project" value="InterPro"/>
</dbReference>
<protein>
    <submittedName>
        <fullName evidence="2">Protein N-acetyltransferase, RimJ/RimL family</fullName>
    </submittedName>
</protein>
<dbReference type="EMBL" id="FSRL01000001">
    <property type="protein sequence ID" value="SIN87655.1"/>
    <property type="molecule type" value="Genomic_DNA"/>
</dbReference>
<organism evidence="2 3">
    <name type="scientific">Vannielia litorea</name>
    <dbReference type="NCBI Taxonomy" id="1217970"/>
    <lineage>
        <taxon>Bacteria</taxon>
        <taxon>Pseudomonadati</taxon>
        <taxon>Pseudomonadota</taxon>
        <taxon>Alphaproteobacteria</taxon>
        <taxon>Rhodobacterales</taxon>
        <taxon>Paracoccaceae</taxon>
        <taxon>Vannielia</taxon>
    </lineage>
</organism>
<dbReference type="InterPro" id="IPR051531">
    <property type="entry name" value="N-acetyltransferase"/>
</dbReference>
<accession>A0A1N6EX75</accession>
<dbReference type="Proteomes" id="UP000184932">
    <property type="component" value="Unassembled WGS sequence"/>
</dbReference>
<dbReference type="AlphaFoldDB" id="A0A1N6EX75"/>
<dbReference type="RefSeq" id="WP_074255280.1">
    <property type="nucleotide sequence ID" value="NZ_FSRL01000001.1"/>
</dbReference>
<proteinExistence type="predicted"/>